<sequence length="128" mass="14316">MDEEGRKRVIVVDDDIDVLKAMMRLLDGHATVKVALGAEAALEHLDKAKLEGIIYDTVIVDFTMKGPNGAWLLRQVRDKYPDTERMLVSGHSYMDLANFLDPGLVQRFLEKPLDFDDLIEAVTGEADA</sequence>
<comment type="caution">
    <text evidence="4">The sequence shown here is derived from an EMBL/GenBank/DDBJ whole genome shotgun (WGS) entry which is preliminary data.</text>
</comment>
<evidence type="ECO:0000313" key="4">
    <source>
        <dbReference type="EMBL" id="KIG16536.1"/>
    </source>
</evidence>
<dbReference type="EMBL" id="JMCC02000035">
    <property type="protein sequence ID" value="KIG16536.1"/>
    <property type="molecule type" value="Genomic_DNA"/>
</dbReference>
<dbReference type="PANTHER" id="PTHR44591">
    <property type="entry name" value="STRESS RESPONSE REGULATOR PROTEIN 1"/>
    <property type="match status" value="1"/>
</dbReference>
<dbReference type="PANTHER" id="PTHR44591:SF3">
    <property type="entry name" value="RESPONSE REGULATORY DOMAIN-CONTAINING PROTEIN"/>
    <property type="match status" value="1"/>
</dbReference>
<organism evidence="4 5">
    <name type="scientific">Enhygromyxa salina</name>
    <dbReference type="NCBI Taxonomy" id="215803"/>
    <lineage>
        <taxon>Bacteria</taxon>
        <taxon>Pseudomonadati</taxon>
        <taxon>Myxococcota</taxon>
        <taxon>Polyangia</taxon>
        <taxon>Nannocystales</taxon>
        <taxon>Nannocystaceae</taxon>
        <taxon>Enhygromyxa</taxon>
    </lineage>
</organism>
<evidence type="ECO:0000259" key="3">
    <source>
        <dbReference type="PROSITE" id="PS50110"/>
    </source>
</evidence>
<dbReference type="Proteomes" id="UP000031599">
    <property type="component" value="Unassembled WGS sequence"/>
</dbReference>
<reference evidence="4 5" key="1">
    <citation type="submission" date="2014-12" db="EMBL/GenBank/DDBJ databases">
        <title>Genome assembly of Enhygromyxa salina DSM 15201.</title>
        <authorList>
            <person name="Sharma G."/>
            <person name="Subramanian S."/>
        </authorList>
    </citation>
    <scope>NUCLEOTIDE SEQUENCE [LARGE SCALE GENOMIC DNA]</scope>
    <source>
        <strain evidence="4 5">DSM 15201</strain>
    </source>
</reference>
<dbReference type="GO" id="GO:0000160">
    <property type="term" value="P:phosphorelay signal transduction system"/>
    <property type="evidence" value="ECO:0007669"/>
    <property type="project" value="InterPro"/>
</dbReference>
<dbReference type="AlphaFoldDB" id="A0A0C2CZY0"/>
<protein>
    <recommendedName>
        <fullName evidence="3">Response regulatory domain-containing protein</fullName>
    </recommendedName>
</protein>
<dbReference type="Gene3D" id="3.40.50.2300">
    <property type="match status" value="1"/>
</dbReference>
<dbReference type="PROSITE" id="PS50110">
    <property type="entry name" value="RESPONSE_REGULATORY"/>
    <property type="match status" value="1"/>
</dbReference>
<evidence type="ECO:0000313" key="5">
    <source>
        <dbReference type="Proteomes" id="UP000031599"/>
    </source>
</evidence>
<accession>A0A0C2CZY0</accession>
<evidence type="ECO:0000256" key="2">
    <source>
        <dbReference type="PROSITE-ProRule" id="PRU00169"/>
    </source>
</evidence>
<name>A0A0C2CZY0_9BACT</name>
<feature type="domain" description="Response regulatory" evidence="3">
    <location>
        <begin position="8"/>
        <end position="126"/>
    </location>
</feature>
<dbReference type="Pfam" id="PF00072">
    <property type="entry name" value="Response_reg"/>
    <property type="match status" value="1"/>
</dbReference>
<feature type="modified residue" description="4-aspartylphosphate" evidence="2">
    <location>
        <position position="61"/>
    </location>
</feature>
<dbReference type="InterPro" id="IPR050595">
    <property type="entry name" value="Bact_response_regulator"/>
</dbReference>
<dbReference type="SUPFAM" id="SSF52172">
    <property type="entry name" value="CheY-like"/>
    <property type="match status" value="1"/>
</dbReference>
<evidence type="ECO:0000256" key="1">
    <source>
        <dbReference type="ARBA" id="ARBA00022553"/>
    </source>
</evidence>
<gene>
    <name evidence="4" type="ORF">DB30_04307</name>
</gene>
<dbReference type="RefSeq" id="WP_052549392.1">
    <property type="nucleotide sequence ID" value="NZ_JMCC02000035.1"/>
</dbReference>
<keyword evidence="1 2" id="KW-0597">Phosphoprotein</keyword>
<proteinExistence type="predicted"/>
<dbReference type="InterPro" id="IPR001789">
    <property type="entry name" value="Sig_transdc_resp-reg_receiver"/>
</dbReference>
<dbReference type="InterPro" id="IPR011006">
    <property type="entry name" value="CheY-like_superfamily"/>
</dbReference>
<dbReference type="SMART" id="SM00448">
    <property type="entry name" value="REC"/>
    <property type="match status" value="1"/>
</dbReference>